<evidence type="ECO:0000256" key="1">
    <source>
        <dbReference type="SAM" id="MobiDB-lite"/>
    </source>
</evidence>
<feature type="non-terminal residue" evidence="2">
    <location>
        <position position="150"/>
    </location>
</feature>
<dbReference type="AlphaFoldDB" id="A0A0F9A1H7"/>
<gene>
    <name evidence="2" type="ORF">LCGC14_2967920</name>
</gene>
<evidence type="ECO:0000313" key="2">
    <source>
        <dbReference type="EMBL" id="KKK66056.1"/>
    </source>
</evidence>
<protein>
    <recommendedName>
        <fullName evidence="3">DNRLRE domain-containing protein</fullName>
    </recommendedName>
</protein>
<proteinExistence type="predicted"/>
<sequence>MAIETLRPNAAGSEESITDSTSGAGNHWQDVDDVSPDNDTTRVTNTTTGYLRDLYRLPASSGSGTINFIKIYFRIHMSLSSQYIYAKPSLKSNSTVTDGSAVRFTGNWATFSQQWNTNPADSNAWEWADINALEIGINIRCDDASYAYCS</sequence>
<comment type="caution">
    <text evidence="2">The sequence shown here is derived from an EMBL/GenBank/DDBJ whole genome shotgun (WGS) entry which is preliminary data.</text>
</comment>
<name>A0A0F9A1H7_9ZZZZ</name>
<reference evidence="2" key="1">
    <citation type="journal article" date="2015" name="Nature">
        <title>Complex archaea that bridge the gap between prokaryotes and eukaryotes.</title>
        <authorList>
            <person name="Spang A."/>
            <person name="Saw J.H."/>
            <person name="Jorgensen S.L."/>
            <person name="Zaremba-Niedzwiedzka K."/>
            <person name="Martijn J."/>
            <person name="Lind A.E."/>
            <person name="van Eijk R."/>
            <person name="Schleper C."/>
            <person name="Guy L."/>
            <person name="Ettema T.J."/>
        </authorList>
    </citation>
    <scope>NUCLEOTIDE SEQUENCE</scope>
</reference>
<organism evidence="2">
    <name type="scientific">marine sediment metagenome</name>
    <dbReference type="NCBI Taxonomy" id="412755"/>
    <lineage>
        <taxon>unclassified sequences</taxon>
        <taxon>metagenomes</taxon>
        <taxon>ecological metagenomes</taxon>
    </lineage>
</organism>
<dbReference type="EMBL" id="LAZR01060263">
    <property type="protein sequence ID" value="KKK66056.1"/>
    <property type="molecule type" value="Genomic_DNA"/>
</dbReference>
<feature type="region of interest" description="Disordered" evidence="1">
    <location>
        <begin position="1"/>
        <end position="43"/>
    </location>
</feature>
<accession>A0A0F9A1H7</accession>
<evidence type="ECO:0008006" key="3">
    <source>
        <dbReference type="Google" id="ProtNLM"/>
    </source>
</evidence>